<keyword evidence="1" id="KW-0472">Membrane</keyword>
<feature type="transmembrane region" description="Helical" evidence="1">
    <location>
        <begin position="34"/>
        <end position="56"/>
    </location>
</feature>
<comment type="caution">
    <text evidence="2">The sequence shown here is derived from an EMBL/GenBank/DDBJ whole genome shotgun (WGS) entry which is preliminary data.</text>
</comment>
<dbReference type="AlphaFoldDB" id="A0A327WVM7"/>
<evidence type="ECO:0000313" key="2">
    <source>
        <dbReference type="EMBL" id="RAJ97397.1"/>
    </source>
</evidence>
<dbReference type="Proteomes" id="UP000248790">
    <property type="component" value="Unassembled WGS sequence"/>
</dbReference>
<reference evidence="2 3" key="1">
    <citation type="submission" date="2018-06" db="EMBL/GenBank/DDBJ databases">
        <title>Genomic Encyclopedia of Archaeal and Bacterial Type Strains, Phase II (KMG-II): from individual species to whole genera.</title>
        <authorList>
            <person name="Goeker M."/>
        </authorList>
    </citation>
    <scope>NUCLEOTIDE SEQUENCE [LARGE SCALE GENOMIC DNA]</scope>
    <source>
        <strain evidence="2 3">DSM 21851</strain>
    </source>
</reference>
<accession>A0A327WVM7</accession>
<evidence type="ECO:0000313" key="3">
    <source>
        <dbReference type="Proteomes" id="UP000248790"/>
    </source>
</evidence>
<evidence type="ECO:0000256" key="1">
    <source>
        <dbReference type="SAM" id="Phobius"/>
    </source>
</evidence>
<keyword evidence="1" id="KW-0812">Transmembrane</keyword>
<sequence length="57" mass="6877">MKIGHGTEMIGKEEKEVKTNAYIFYYDYVLINTYVLLLYLFIYIVYSAYIFTYEIIV</sequence>
<keyword evidence="1" id="KW-1133">Transmembrane helix</keyword>
<keyword evidence="3" id="KW-1185">Reference proteome</keyword>
<protein>
    <submittedName>
        <fullName evidence="2">Uncharacterized protein</fullName>
    </submittedName>
</protein>
<gene>
    <name evidence="2" type="ORF">LX87_02297</name>
</gene>
<dbReference type="EMBL" id="QLMC01000003">
    <property type="protein sequence ID" value="RAJ97397.1"/>
    <property type="molecule type" value="Genomic_DNA"/>
</dbReference>
<proteinExistence type="predicted"/>
<name>A0A327WVM7_LARAB</name>
<organism evidence="2 3">
    <name type="scientific">Larkinella arboricola</name>
    <dbReference type="NCBI Taxonomy" id="643671"/>
    <lineage>
        <taxon>Bacteria</taxon>
        <taxon>Pseudomonadati</taxon>
        <taxon>Bacteroidota</taxon>
        <taxon>Cytophagia</taxon>
        <taxon>Cytophagales</taxon>
        <taxon>Spirosomataceae</taxon>
        <taxon>Larkinella</taxon>
    </lineage>
</organism>